<dbReference type="Gene3D" id="3.30.70.2390">
    <property type="match status" value="1"/>
</dbReference>
<dbReference type="Pfam" id="PF13399">
    <property type="entry name" value="LytR_C"/>
    <property type="match status" value="1"/>
</dbReference>
<reference evidence="2 3" key="1">
    <citation type="journal article" date="2019" name="Int. J. Syst. Evol. Microbiol.">
        <title>The Global Catalogue of Microorganisms (GCM) 10K type strain sequencing project: providing services to taxonomists for standard genome sequencing and annotation.</title>
        <authorList>
            <consortium name="The Broad Institute Genomics Platform"/>
            <consortium name="The Broad Institute Genome Sequencing Center for Infectious Disease"/>
            <person name="Wu L."/>
            <person name="Ma J."/>
        </authorList>
    </citation>
    <scope>NUCLEOTIDE SEQUENCE [LARGE SCALE GENOMIC DNA]</scope>
    <source>
        <strain evidence="2 3">JCM 15309</strain>
    </source>
</reference>
<evidence type="ECO:0000313" key="2">
    <source>
        <dbReference type="EMBL" id="GAA1952962.1"/>
    </source>
</evidence>
<dbReference type="EMBL" id="BAAAPB010000001">
    <property type="protein sequence ID" value="GAA1952962.1"/>
    <property type="molecule type" value="Genomic_DNA"/>
</dbReference>
<feature type="domain" description="LytR/CpsA/Psr regulator C-terminal" evidence="1">
    <location>
        <begin position="57"/>
        <end position="143"/>
    </location>
</feature>
<dbReference type="InterPro" id="IPR027381">
    <property type="entry name" value="LytR/CpsA/Psr_C"/>
</dbReference>
<organism evidence="2 3">
    <name type="scientific">Nocardioides panacihumi</name>
    <dbReference type="NCBI Taxonomy" id="400774"/>
    <lineage>
        <taxon>Bacteria</taxon>
        <taxon>Bacillati</taxon>
        <taxon>Actinomycetota</taxon>
        <taxon>Actinomycetes</taxon>
        <taxon>Propionibacteriales</taxon>
        <taxon>Nocardioidaceae</taxon>
        <taxon>Nocardioides</taxon>
    </lineage>
</organism>
<accession>A0ABN2QI82</accession>
<protein>
    <recommendedName>
        <fullName evidence="1">LytR/CpsA/Psr regulator C-terminal domain-containing protein</fullName>
    </recommendedName>
</protein>
<proteinExistence type="predicted"/>
<comment type="caution">
    <text evidence="2">The sequence shown here is derived from an EMBL/GenBank/DDBJ whole genome shotgun (WGS) entry which is preliminary data.</text>
</comment>
<sequence length="166" mass="17044">MTQGVKTLITLAVLAALLAFATVWGWSALTAPLPGLANAPACVETPISAGDTVTPQQVTVSVLNAGKRAGLASRTMVALTDQGFNKGDSANAPAKTSVGYAQIWTDDPDSPAVALVASRIDHVRIVQHDVDQVGVVVVVGDKFRQLSKGEPSVKATKPTTICSPAG</sequence>
<keyword evidence="3" id="KW-1185">Reference proteome</keyword>
<name>A0ABN2QI82_9ACTN</name>
<dbReference type="RefSeq" id="WP_344043069.1">
    <property type="nucleotide sequence ID" value="NZ_BAAAPB010000001.1"/>
</dbReference>
<gene>
    <name evidence="2" type="ORF">GCM10009798_10200</name>
</gene>
<evidence type="ECO:0000313" key="3">
    <source>
        <dbReference type="Proteomes" id="UP001500571"/>
    </source>
</evidence>
<dbReference type="Proteomes" id="UP001500571">
    <property type="component" value="Unassembled WGS sequence"/>
</dbReference>
<evidence type="ECO:0000259" key="1">
    <source>
        <dbReference type="Pfam" id="PF13399"/>
    </source>
</evidence>